<accession>A0A518KA95</accession>
<dbReference type="SUPFAM" id="SSF54523">
    <property type="entry name" value="Pili subunits"/>
    <property type="match status" value="1"/>
</dbReference>
<dbReference type="PANTHER" id="PTHR30093:SF2">
    <property type="entry name" value="TYPE II SECRETION SYSTEM PROTEIN H"/>
    <property type="match status" value="1"/>
</dbReference>
<evidence type="ECO:0000313" key="3">
    <source>
        <dbReference type="Proteomes" id="UP000316426"/>
    </source>
</evidence>
<dbReference type="Pfam" id="PF07963">
    <property type="entry name" value="N_methyl"/>
    <property type="match status" value="1"/>
</dbReference>
<evidence type="ECO:0000313" key="2">
    <source>
        <dbReference type="EMBL" id="QDV74709.1"/>
    </source>
</evidence>
<dbReference type="NCBIfam" id="TIGR02532">
    <property type="entry name" value="IV_pilin_GFxxxE"/>
    <property type="match status" value="1"/>
</dbReference>
<dbReference type="InterPro" id="IPR011453">
    <property type="entry name" value="DUF1559"/>
</dbReference>
<dbReference type="RefSeq" id="WP_145113351.1">
    <property type="nucleotide sequence ID" value="NZ_CP036349.1"/>
</dbReference>
<name>A0A518KA95_9BACT</name>
<protein>
    <submittedName>
        <fullName evidence="2">Putative major pilin subunit</fullName>
    </submittedName>
</protein>
<dbReference type="InterPro" id="IPR012902">
    <property type="entry name" value="N_methyl_site"/>
</dbReference>
<organism evidence="2 3">
    <name type="scientific">Botrimarina mediterranea</name>
    <dbReference type="NCBI Taxonomy" id="2528022"/>
    <lineage>
        <taxon>Bacteria</taxon>
        <taxon>Pseudomonadati</taxon>
        <taxon>Planctomycetota</taxon>
        <taxon>Planctomycetia</taxon>
        <taxon>Pirellulales</taxon>
        <taxon>Lacipirellulaceae</taxon>
        <taxon>Botrimarina</taxon>
    </lineage>
</organism>
<sequence>MKANRSGFTLVELLVVIAIIGILVALLLPAVQAAREAARRNQCVNNLKQLGVAMQNYHDTNGHLPIGNISCCHGTWQMAILPFIEEQSLADLYTPLPKGELLIERYRYHAEDLTANPPIRNKQVVETRISTLTCPSDQQQTTNVLEGPDSAVTMHNYVVNYGNTNHRQTNHLGPTSPDFVEFLGAPFLSQDTNPPNLDRVASFRKVPDGLSKTLLAAETVQGQDGDLRGLTWWGWSAGFETFSVPNDTEPDLMQQSAYCNPTAPNPPCEGMSGPFFYRALARSRHPGVVNAVMIDGSVHTVSDSIDLGPWRAAGTTKGEEVASLF</sequence>
<dbReference type="Proteomes" id="UP000316426">
    <property type="component" value="Chromosome"/>
</dbReference>
<dbReference type="Pfam" id="PF07596">
    <property type="entry name" value="SBP_bac_10"/>
    <property type="match status" value="1"/>
</dbReference>
<reference evidence="2 3" key="1">
    <citation type="submission" date="2019-02" db="EMBL/GenBank/DDBJ databases">
        <title>Deep-cultivation of Planctomycetes and their phenomic and genomic characterization uncovers novel biology.</title>
        <authorList>
            <person name="Wiegand S."/>
            <person name="Jogler M."/>
            <person name="Boedeker C."/>
            <person name="Pinto D."/>
            <person name="Vollmers J."/>
            <person name="Rivas-Marin E."/>
            <person name="Kohn T."/>
            <person name="Peeters S.H."/>
            <person name="Heuer A."/>
            <person name="Rast P."/>
            <person name="Oberbeckmann S."/>
            <person name="Bunk B."/>
            <person name="Jeske O."/>
            <person name="Meyerdierks A."/>
            <person name="Storesund J.E."/>
            <person name="Kallscheuer N."/>
            <person name="Luecker S."/>
            <person name="Lage O.M."/>
            <person name="Pohl T."/>
            <person name="Merkel B.J."/>
            <person name="Hornburger P."/>
            <person name="Mueller R.-W."/>
            <person name="Bruemmer F."/>
            <person name="Labrenz M."/>
            <person name="Spormann A.M."/>
            <person name="Op den Camp H."/>
            <person name="Overmann J."/>
            <person name="Amann R."/>
            <person name="Jetten M.S.M."/>
            <person name="Mascher T."/>
            <person name="Medema M.H."/>
            <person name="Devos D.P."/>
            <person name="Kaster A.-K."/>
            <person name="Ovreas L."/>
            <person name="Rohde M."/>
            <person name="Galperin M.Y."/>
            <person name="Jogler C."/>
        </authorList>
    </citation>
    <scope>NUCLEOTIDE SEQUENCE [LARGE SCALE GENOMIC DNA]</scope>
    <source>
        <strain evidence="2 3">Spa11</strain>
    </source>
</reference>
<keyword evidence="3" id="KW-1185">Reference proteome</keyword>
<dbReference type="PANTHER" id="PTHR30093">
    <property type="entry name" value="GENERAL SECRETION PATHWAY PROTEIN G"/>
    <property type="match status" value="1"/>
</dbReference>
<dbReference type="NCBIfam" id="TIGR04294">
    <property type="entry name" value="pre_pil_HX9DG"/>
    <property type="match status" value="1"/>
</dbReference>
<evidence type="ECO:0000259" key="1">
    <source>
        <dbReference type="Pfam" id="PF07596"/>
    </source>
</evidence>
<proteinExistence type="predicted"/>
<gene>
    <name evidence="2" type="ORF">Spa11_29170</name>
</gene>
<dbReference type="Gene3D" id="3.30.700.10">
    <property type="entry name" value="Glycoprotein, Type 4 Pilin"/>
    <property type="match status" value="1"/>
</dbReference>
<dbReference type="EMBL" id="CP036349">
    <property type="protein sequence ID" value="QDV74709.1"/>
    <property type="molecule type" value="Genomic_DNA"/>
</dbReference>
<feature type="domain" description="DUF1559" evidence="1">
    <location>
        <begin position="32"/>
        <end position="307"/>
    </location>
</feature>
<dbReference type="PROSITE" id="PS00409">
    <property type="entry name" value="PROKAR_NTER_METHYL"/>
    <property type="match status" value="1"/>
</dbReference>
<dbReference type="InterPro" id="IPR045584">
    <property type="entry name" value="Pilin-like"/>
</dbReference>
<dbReference type="AlphaFoldDB" id="A0A518KA95"/>
<dbReference type="KEGG" id="bmei:Spa11_29170"/>
<dbReference type="InterPro" id="IPR027558">
    <property type="entry name" value="Pre_pil_HX9DG_C"/>
</dbReference>